<evidence type="ECO:0000256" key="5">
    <source>
        <dbReference type="ARBA" id="ARBA00022679"/>
    </source>
</evidence>
<dbReference type="FunFam" id="3.40.50.2000:FF:000176">
    <property type="entry name" value="UDP glucuronosyltransferase 1 family, polypeptide A7"/>
    <property type="match status" value="1"/>
</dbReference>
<evidence type="ECO:0000256" key="13">
    <source>
        <dbReference type="SAM" id="SignalP"/>
    </source>
</evidence>
<keyword evidence="6 12" id="KW-0812">Transmembrane</keyword>
<keyword evidence="7" id="KW-0256">Endoplasmic reticulum</keyword>
<dbReference type="FunFam" id="3.40.50.2000:FF:000021">
    <property type="entry name" value="UDP-glucuronosyltransferase"/>
    <property type="match status" value="1"/>
</dbReference>
<evidence type="ECO:0000256" key="1">
    <source>
        <dbReference type="ARBA" id="ARBA00004389"/>
    </source>
</evidence>
<dbReference type="Proteomes" id="UP000694565">
    <property type="component" value="Unplaced"/>
</dbReference>
<dbReference type="InterPro" id="IPR050271">
    <property type="entry name" value="UDP-glycosyltransferase"/>
</dbReference>
<evidence type="ECO:0000256" key="12">
    <source>
        <dbReference type="SAM" id="Phobius"/>
    </source>
</evidence>
<proteinExistence type="inferred from homology"/>
<keyword evidence="10" id="KW-0325">Glycoprotein</keyword>
<evidence type="ECO:0000256" key="11">
    <source>
        <dbReference type="RuleBase" id="RU003718"/>
    </source>
</evidence>
<dbReference type="PANTHER" id="PTHR48043">
    <property type="entry name" value="EG:EG0003.4 PROTEIN-RELATED"/>
    <property type="match status" value="1"/>
</dbReference>
<keyword evidence="9 12" id="KW-0472">Membrane</keyword>
<feature type="chain" id="PRO_5034829769" description="glucuronosyltransferase" evidence="13">
    <location>
        <begin position="23"/>
        <end position="548"/>
    </location>
</feature>
<organism evidence="14 15">
    <name type="scientific">Cyclopterus lumpus</name>
    <name type="common">Lumpsucker</name>
    <dbReference type="NCBI Taxonomy" id="8103"/>
    <lineage>
        <taxon>Eukaryota</taxon>
        <taxon>Metazoa</taxon>
        <taxon>Chordata</taxon>
        <taxon>Craniata</taxon>
        <taxon>Vertebrata</taxon>
        <taxon>Euteleostomi</taxon>
        <taxon>Actinopterygii</taxon>
        <taxon>Neopterygii</taxon>
        <taxon>Teleostei</taxon>
        <taxon>Neoteleostei</taxon>
        <taxon>Acanthomorphata</taxon>
        <taxon>Eupercaria</taxon>
        <taxon>Perciformes</taxon>
        <taxon>Cottioidei</taxon>
        <taxon>Cottales</taxon>
        <taxon>Cyclopteridae</taxon>
        <taxon>Cyclopterus</taxon>
    </lineage>
</organism>
<dbReference type="GO" id="GO:0005789">
    <property type="term" value="C:endoplasmic reticulum membrane"/>
    <property type="evidence" value="ECO:0007669"/>
    <property type="project" value="UniProtKB-SubCell"/>
</dbReference>
<feature type="transmembrane region" description="Helical" evidence="12">
    <location>
        <begin position="511"/>
        <end position="538"/>
    </location>
</feature>
<keyword evidence="8 12" id="KW-1133">Transmembrane helix</keyword>
<dbReference type="EC" id="2.4.1.17" evidence="3"/>
<reference evidence="14" key="2">
    <citation type="submission" date="2025-09" db="UniProtKB">
        <authorList>
            <consortium name="Ensembl"/>
        </authorList>
    </citation>
    <scope>IDENTIFICATION</scope>
</reference>
<dbReference type="CDD" id="cd03784">
    <property type="entry name" value="GT1_Gtf-like"/>
    <property type="match status" value="1"/>
</dbReference>
<name>A0A8C2ZUR6_CYCLU</name>
<keyword evidence="5 11" id="KW-0808">Transferase</keyword>
<sequence length="548" mass="61881">MSPSPPFLLLLLLLLQRGGKEAMSSGVCFPALGLVAWLCCLRLGPVQGGKVLVVPVDGSHWLSMKILVKELTHRGHEALVLVPESSLLIHGSDSYKTKIYQVPFTKAQLDGVFKQLKDGVFVKQPEITDLFINVQRLVNFTSMQVKACESLLNNQPLMSELKEGGFDLVLTDPFLPCGSILAHVFSIPAVYFLRGLTCELDSKANQCPTPPSYVPAFFTGNTDIMTFPQRVKNMIMFIVQSYMCNVIYYHFEDLVSRYLENMTYKGLLSNGAIWLHRYDFTFEWPKPIMPNMVFIGGINCELKAPLPADLKEFVDGSGDAGFIVFTMGSMVSNMPEKKAMQFFDAFRQIPQRVVWRYTGVLPEDVPKNVRLMKWLPQNDLLAHPKAKVFITHGGTHGIYESICNAVPMLMFPLFGDQGDNVHRMVSRGVAEKLAIYDMTTDTLLVALNNIINDKSYKEKMVTLSQIHLDRPVQPLDLAVFWTEFVMRHKGAAHLRVAAHDLNWIQYHSLDVIGFFAIVLITVLWMTVKCCLICTRMCFRKGAPKRKKE</sequence>
<keyword evidence="13" id="KW-0732">Signal</keyword>
<dbReference type="GeneTree" id="ENSGT00940000159677"/>
<dbReference type="InterPro" id="IPR035595">
    <property type="entry name" value="UDP_glycos_trans_CS"/>
</dbReference>
<comment type="subcellular location">
    <subcellularLocation>
        <location evidence="1">Endoplasmic reticulum membrane</location>
        <topology evidence="1">Single-pass membrane protein</topology>
    </subcellularLocation>
</comment>
<keyword evidence="15" id="KW-1185">Reference proteome</keyword>
<evidence type="ECO:0000256" key="4">
    <source>
        <dbReference type="ARBA" id="ARBA00022676"/>
    </source>
</evidence>
<dbReference type="AlphaFoldDB" id="A0A8C2ZUR6"/>
<accession>A0A8C2ZUR6</accession>
<reference evidence="14" key="1">
    <citation type="submission" date="2025-08" db="UniProtKB">
        <authorList>
            <consortium name="Ensembl"/>
        </authorList>
    </citation>
    <scope>IDENTIFICATION</scope>
</reference>
<protein>
    <recommendedName>
        <fullName evidence="3">glucuronosyltransferase</fullName>
        <ecNumber evidence="3">2.4.1.17</ecNumber>
    </recommendedName>
</protein>
<gene>
    <name evidence="14" type="primary">LOC117750288</name>
</gene>
<dbReference type="InterPro" id="IPR002213">
    <property type="entry name" value="UDP_glucos_trans"/>
</dbReference>
<dbReference type="Gene3D" id="3.40.50.2000">
    <property type="entry name" value="Glycogen Phosphorylase B"/>
    <property type="match status" value="2"/>
</dbReference>
<evidence type="ECO:0000313" key="15">
    <source>
        <dbReference type="Proteomes" id="UP000694565"/>
    </source>
</evidence>
<evidence type="ECO:0000256" key="9">
    <source>
        <dbReference type="ARBA" id="ARBA00023136"/>
    </source>
</evidence>
<dbReference type="Ensembl" id="ENSCLMT00005034700.1">
    <property type="protein sequence ID" value="ENSCLMP00005033314.1"/>
    <property type="gene ID" value="ENSCLMG00005015833.1"/>
</dbReference>
<feature type="signal peptide" evidence="13">
    <location>
        <begin position="1"/>
        <end position="22"/>
    </location>
</feature>
<dbReference type="PROSITE" id="PS00375">
    <property type="entry name" value="UDPGT"/>
    <property type="match status" value="1"/>
</dbReference>
<evidence type="ECO:0000256" key="10">
    <source>
        <dbReference type="ARBA" id="ARBA00023180"/>
    </source>
</evidence>
<evidence type="ECO:0000256" key="7">
    <source>
        <dbReference type="ARBA" id="ARBA00022824"/>
    </source>
</evidence>
<comment type="similarity">
    <text evidence="2 11">Belongs to the UDP-glycosyltransferase family.</text>
</comment>
<keyword evidence="4 11" id="KW-0328">Glycosyltransferase</keyword>
<evidence type="ECO:0000256" key="8">
    <source>
        <dbReference type="ARBA" id="ARBA00022989"/>
    </source>
</evidence>
<dbReference type="Pfam" id="PF00201">
    <property type="entry name" value="UDPGT"/>
    <property type="match status" value="1"/>
</dbReference>
<evidence type="ECO:0000256" key="2">
    <source>
        <dbReference type="ARBA" id="ARBA00009995"/>
    </source>
</evidence>
<dbReference type="PANTHER" id="PTHR48043:SF161">
    <property type="entry name" value="UDP GLUCURONOSYLTRANSFERASE FAMILY 1 MEMBER A1"/>
    <property type="match status" value="1"/>
</dbReference>
<evidence type="ECO:0000313" key="14">
    <source>
        <dbReference type="Ensembl" id="ENSCLMP00005033314.1"/>
    </source>
</evidence>
<evidence type="ECO:0000256" key="3">
    <source>
        <dbReference type="ARBA" id="ARBA00012544"/>
    </source>
</evidence>
<dbReference type="GO" id="GO:0015020">
    <property type="term" value="F:glucuronosyltransferase activity"/>
    <property type="evidence" value="ECO:0007669"/>
    <property type="project" value="UniProtKB-EC"/>
</dbReference>
<evidence type="ECO:0000256" key="6">
    <source>
        <dbReference type="ARBA" id="ARBA00022692"/>
    </source>
</evidence>
<dbReference type="SUPFAM" id="SSF53756">
    <property type="entry name" value="UDP-Glycosyltransferase/glycogen phosphorylase"/>
    <property type="match status" value="1"/>
</dbReference>